<evidence type="ECO:0000259" key="12">
    <source>
        <dbReference type="PROSITE" id="PS50929"/>
    </source>
</evidence>
<dbReference type="EMBL" id="ANFO01000990">
    <property type="protein sequence ID" value="KGQ04976.1"/>
    <property type="molecule type" value="Genomic_DNA"/>
</dbReference>
<feature type="region of interest" description="Disordered" evidence="9">
    <location>
        <begin position="1218"/>
        <end position="1245"/>
    </location>
</feature>
<dbReference type="GO" id="GO:0005886">
    <property type="term" value="C:plasma membrane"/>
    <property type="evidence" value="ECO:0007669"/>
    <property type="project" value="UniProtKB-SubCell"/>
</dbReference>
<feature type="transmembrane region" description="Helical" evidence="10">
    <location>
        <begin position="43"/>
        <end position="64"/>
    </location>
</feature>
<dbReference type="AlphaFoldDB" id="A0A0A2VAQ1"/>
<dbReference type="InterPro" id="IPR027417">
    <property type="entry name" value="P-loop_NTPase"/>
</dbReference>
<evidence type="ECO:0000256" key="10">
    <source>
        <dbReference type="SAM" id="Phobius"/>
    </source>
</evidence>
<dbReference type="PROSITE" id="PS50893">
    <property type="entry name" value="ABC_TRANSPORTER_2"/>
    <property type="match status" value="1"/>
</dbReference>
<dbReference type="STRING" id="1245745.A0A0A2VAQ1"/>
<name>A0A0A2VAQ1_BEABA</name>
<organism evidence="13 14">
    <name type="scientific">Beauveria bassiana D1-5</name>
    <dbReference type="NCBI Taxonomy" id="1245745"/>
    <lineage>
        <taxon>Eukaryota</taxon>
        <taxon>Fungi</taxon>
        <taxon>Dikarya</taxon>
        <taxon>Ascomycota</taxon>
        <taxon>Pezizomycotina</taxon>
        <taxon>Sordariomycetes</taxon>
        <taxon>Hypocreomycetidae</taxon>
        <taxon>Hypocreales</taxon>
        <taxon>Cordycipitaceae</taxon>
        <taxon>Beauveria</taxon>
    </lineage>
</organism>
<dbReference type="SMART" id="SM00382">
    <property type="entry name" value="AAA"/>
    <property type="match status" value="1"/>
</dbReference>
<feature type="transmembrane region" description="Helical" evidence="10">
    <location>
        <begin position="76"/>
        <end position="98"/>
    </location>
</feature>
<dbReference type="Gene3D" id="3.40.50.300">
    <property type="entry name" value="P-loop containing nucleotide triphosphate hydrolases"/>
    <property type="match status" value="2"/>
</dbReference>
<keyword evidence="8 10" id="KW-0472">Membrane</keyword>
<dbReference type="InterPro" id="IPR011527">
    <property type="entry name" value="ABC1_TM_dom"/>
</dbReference>
<dbReference type="InterPro" id="IPR036640">
    <property type="entry name" value="ABC1_TM_sf"/>
</dbReference>
<feature type="transmembrane region" description="Helical" evidence="10">
    <location>
        <begin position="104"/>
        <end position="126"/>
    </location>
</feature>
<feature type="transmembrane region" description="Helical" evidence="10">
    <location>
        <begin position="403"/>
        <end position="421"/>
    </location>
</feature>
<keyword evidence="5" id="KW-0547">Nucleotide-binding</keyword>
<dbReference type="SUPFAM" id="SSF90123">
    <property type="entry name" value="ABC transporter transmembrane region"/>
    <property type="match status" value="2"/>
</dbReference>
<evidence type="ECO:0000256" key="5">
    <source>
        <dbReference type="ARBA" id="ARBA00022741"/>
    </source>
</evidence>
<dbReference type="Pfam" id="PF24357">
    <property type="entry name" value="TMD0_ABC"/>
    <property type="match status" value="1"/>
</dbReference>
<feature type="transmembrane region" description="Helical" evidence="10">
    <location>
        <begin position="888"/>
        <end position="917"/>
    </location>
</feature>
<evidence type="ECO:0000256" key="6">
    <source>
        <dbReference type="ARBA" id="ARBA00022840"/>
    </source>
</evidence>
<dbReference type="InterPro" id="IPR003439">
    <property type="entry name" value="ABC_transporter-like_ATP-bd"/>
</dbReference>
<dbReference type="Gene3D" id="1.20.1560.10">
    <property type="entry name" value="ABC transporter type 1, transmembrane domain"/>
    <property type="match status" value="2"/>
</dbReference>
<comment type="caution">
    <text evidence="13">The sequence shown here is derived from an EMBL/GenBank/DDBJ whole genome shotgun (WGS) entry which is preliminary data.</text>
</comment>
<comment type="subcellular location">
    <subcellularLocation>
        <location evidence="1">Cell membrane</location>
        <topology evidence="1">Multi-pass membrane protein</topology>
    </subcellularLocation>
</comment>
<dbReference type="SUPFAM" id="SSF52540">
    <property type="entry name" value="P-loop containing nucleoside triphosphate hydrolases"/>
    <property type="match status" value="2"/>
</dbReference>
<feature type="transmembrane region" description="Helical" evidence="10">
    <location>
        <begin position="165"/>
        <end position="182"/>
    </location>
</feature>
<feature type="transmembrane region" description="Helical" evidence="10">
    <location>
        <begin position="855"/>
        <end position="876"/>
    </location>
</feature>
<evidence type="ECO:0000256" key="7">
    <source>
        <dbReference type="ARBA" id="ARBA00022989"/>
    </source>
</evidence>
<evidence type="ECO:0000256" key="2">
    <source>
        <dbReference type="ARBA" id="ARBA00022448"/>
    </source>
</evidence>
<dbReference type="InterPro" id="IPR044726">
    <property type="entry name" value="ABCC_6TM_D2"/>
</dbReference>
<keyword evidence="7 10" id="KW-1133">Transmembrane helix</keyword>
<feature type="transmembrane region" description="Helical" evidence="10">
    <location>
        <begin position="973"/>
        <end position="1005"/>
    </location>
</feature>
<feature type="domain" description="ABC transmembrane type-1" evidence="12">
    <location>
        <begin position="856"/>
        <end position="1097"/>
    </location>
</feature>
<dbReference type="PROSITE" id="PS50929">
    <property type="entry name" value="ABC_TM1F"/>
    <property type="match status" value="2"/>
</dbReference>
<feature type="transmembrane region" description="Helical" evidence="10">
    <location>
        <begin position="138"/>
        <end position="159"/>
    </location>
</feature>
<evidence type="ECO:0000256" key="1">
    <source>
        <dbReference type="ARBA" id="ARBA00004651"/>
    </source>
</evidence>
<keyword evidence="6" id="KW-0067">ATP-binding</keyword>
<dbReference type="GO" id="GO:0005524">
    <property type="term" value="F:ATP binding"/>
    <property type="evidence" value="ECO:0007669"/>
    <property type="project" value="UniProtKB-KW"/>
</dbReference>
<feature type="domain" description="ABC transmembrane type-1" evidence="12">
    <location>
        <begin position="283"/>
        <end position="552"/>
    </location>
</feature>
<evidence type="ECO:0000256" key="9">
    <source>
        <dbReference type="SAM" id="MobiDB-lite"/>
    </source>
</evidence>
<dbReference type="GO" id="GO:0140359">
    <property type="term" value="F:ABC-type transporter activity"/>
    <property type="evidence" value="ECO:0007669"/>
    <property type="project" value="InterPro"/>
</dbReference>
<keyword evidence="4 10" id="KW-0812">Transmembrane</keyword>
<evidence type="ECO:0000313" key="14">
    <source>
        <dbReference type="Proteomes" id="UP000030106"/>
    </source>
</evidence>
<dbReference type="GO" id="GO:0016887">
    <property type="term" value="F:ATP hydrolysis activity"/>
    <property type="evidence" value="ECO:0007669"/>
    <property type="project" value="InterPro"/>
</dbReference>
<dbReference type="InterPro" id="IPR003593">
    <property type="entry name" value="AAA+_ATPase"/>
</dbReference>
<keyword evidence="3" id="KW-1003">Cell membrane</keyword>
<sequence length="1245" mass="138785">MRSLVLAALPGWPEQLCRPDDDSWPTQGRLSNNAKIEVLVQGVLYFGPAAWLLIAAAFRIALLRSAKLVVLPNRRLYFKITIAIAICILQLISLVYASLEHASWIASLQHLLFVLADAVVCVLSFLEHGRSTGPSTLLTTYLFFMILSKSITAGLHLVAWNLCTIWGLSSAIFAGRLFLFILESQTKRSILREPYNRLSLEETSGFFGFFFFWWVNKFLKTGYSKALSLADMPSLDKPLDAMKIRNAMQQEHALMRALLKSSWRPNIYVFIPRLLFTMLRCCQPLLISRAIIFFSEELSPFENRNEAFCLLLFTFIIYTGMPVCNGAYVRSLARVNLVERMALVGVIYNDCLTVKDGTFDESAAVALMSNDAESAAGYWDLFHDLWSQFLEVCIGMYLLEKELGWVCLFPVVVVFCTSWIVKFITANLADRQVAFSRATQSRISTTKAVLDSMKNIKMMGLVERMKARIQGARTHEIEKYAAFYRLLLAFFTSSVALHLFCPAITLIFYAVQAQILGAKHVDTEMVFTSLAIIDIVASPANNVVGILPEVASVLASFDRIQAYLKIPAEKISDMSALPGAPTDKTAVKLDNVSIRPAATADLVLKNISTVWKRRDLVVISGSVGAGKTSFAKALLGELSQDSGVVQTAHRTVAYCAQAAWLVNGTAKEVICGPGHGHRTFDAAWYKRVVHACDLEEDFARGAGRRPDARAIFTREGLIILDDTLSALDASTQRHITNNLFGPKGLFKELGTTVVLITHTMQYLPLADHIIILDGKGGVAEQGTWNVLRTGTGYTSKVVLRHDTEEAQVPRRDRTETRDKVHQGLQKSDYVHRTTRTTGDFTLYNYYFSAIGVSRLLLLVVFLTLNAIFVGTIPYWLKWMGERGGMYMWFYTGIYFLLTLGAFAPVAAAIATVFLVIAPQSGNTLHHRLLRTVMHAPQTYFATTDTGITLNRFSSDIRMIDRSLPFALFQVFQAIFLLLSQCILLCIVQPFIIITLPFTILAVYLIQRVYLTTSRQLRAIDLEARALVNSSFLETLEGVATIRAFGWQQAFSRDNAQKLDLSLRPDYMLTCVQRWLDLVLDLIVPGLAICIIGLGVVLKGTTTGATRGKSSLLLTLLRLVELQGPGKVCVDGLDICDLSRSAMRARFIIVPQDPMLIKTDTVRQNLDIAATNLSEEEMVRVLQRVGLWQVLLARKDRGTCSAISSVLLDDDTRKQSPLTQSVEADGVEQLPSMTSPSAYRRQRFST</sequence>
<accession>A0A0A2VAQ1</accession>
<dbReference type="Proteomes" id="UP000030106">
    <property type="component" value="Unassembled WGS sequence"/>
</dbReference>
<feature type="transmembrane region" description="Helical" evidence="10">
    <location>
        <begin position="267"/>
        <end position="287"/>
    </location>
</feature>
<evidence type="ECO:0000256" key="8">
    <source>
        <dbReference type="ARBA" id="ARBA00023136"/>
    </source>
</evidence>
<reference evidence="13 14" key="1">
    <citation type="submission" date="2012-10" db="EMBL/GenBank/DDBJ databases">
        <title>Genome sequencing and analysis of entomopathogenic fungi Beauveria bassiana D1-5.</title>
        <authorList>
            <person name="Li Q."/>
            <person name="Wang L."/>
            <person name="Zhang Z."/>
            <person name="Wang Q."/>
            <person name="Ren J."/>
            <person name="Wang M."/>
            <person name="Xu W."/>
            <person name="Wang J."/>
            <person name="Lu Y."/>
            <person name="Du Q."/>
            <person name="Sun Z."/>
        </authorList>
    </citation>
    <scope>NUCLEOTIDE SEQUENCE [LARGE SCALE GENOMIC DNA]</scope>
    <source>
        <strain evidence="13 14">D1-5</strain>
    </source>
</reference>
<dbReference type="PANTHER" id="PTHR24223">
    <property type="entry name" value="ATP-BINDING CASSETTE SUB-FAMILY C"/>
    <property type="match status" value="1"/>
</dbReference>
<keyword evidence="2" id="KW-0813">Transport</keyword>
<protein>
    <submittedName>
        <fullName evidence="13">Canalicular multispecific organic anion transporter 1</fullName>
    </submittedName>
</protein>
<dbReference type="OrthoDB" id="6500128at2759"/>
<evidence type="ECO:0000259" key="11">
    <source>
        <dbReference type="PROSITE" id="PS50893"/>
    </source>
</evidence>
<proteinExistence type="predicted"/>
<dbReference type="InterPro" id="IPR056227">
    <property type="entry name" value="TMD0_ABC"/>
</dbReference>
<dbReference type="CDD" id="cd18580">
    <property type="entry name" value="ABC_6TM_ABCC_D2"/>
    <property type="match status" value="1"/>
</dbReference>
<evidence type="ECO:0000256" key="3">
    <source>
        <dbReference type="ARBA" id="ARBA00022475"/>
    </source>
</evidence>
<feature type="transmembrane region" description="Helical" evidence="10">
    <location>
        <begin position="486"/>
        <end position="511"/>
    </location>
</feature>
<dbReference type="Pfam" id="PF00664">
    <property type="entry name" value="ABC_membrane"/>
    <property type="match status" value="1"/>
</dbReference>
<dbReference type="InterPro" id="IPR050173">
    <property type="entry name" value="ABC_transporter_C-like"/>
</dbReference>
<dbReference type="HOGENOM" id="CLU_000604_27_5_1"/>
<dbReference type="PANTHER" id="PTHR24223:SF345">
    <property type="entry name" value="ABC MULTIDRUG TRANSPORTER (EUROFUNG)"/>
    <property type="match status" value="1"/>
</dbReference>
<evidence type="ECO:0000313" key="13">
    <source>
        <dbReference type="EMBL" id="KGQ04976.1"/>
    </source>
</evidence>
<evidence type="ECO:0000256" key="4">
    <source>
        <dbReference type="ARBA" id="ARBA00022692"/>
    </source>
</evidence>
<gene>
    <name evidence="13" type="ORF">BBAD15_g9787</name>
</gene>
<feature type="transmembrane region" description="Helical" evidence="10">
    <location>
        <begin position="1077"/>
        <end position="1097"/>
    </location>
</feature>
<feature type="domain" description="ABC transporter" evidence="11">
    <location>
        <begin position="587"/>
        <end position="799"/>
    </location>
</feature>
<feature type="transmembrane region" description="Helical" evidence="10">
    <location>
        <begin position="308"/>
        <end position="328"/>
    </location>
</feature>